<dbReference type="PROSITE" id="PS50125">
    <property type="entry name" value="GUANYLATE_CYCLASE_2"/>
    <property type="match status" value="1"/>
</dbReference>
<feature type="non-terminal residue" evidence="9">
    <location>
        <position position="1"/>
    </location>
</feature>
<dbReference type="SUPFAM" id="SSF55073">
    <property type="entry name" value="Nucleotide cyclase"/>
    <property type="match status" value="1"/>
</dbReference>
<keyword evidence="2" id="KW-0812">Transmembrane</keyword>
<dbReference type="SMART" id="SM00044">
    <property type="entry name" value="CYCc"/>
    <property type="match status" value="1"/>
</dbReference>
<accession>A0A6A0A541</accession>
<dbReference type="Proteomes" id="UP000485058">
    <property type="component" value="Unassembled WGS sequence"/>
</dbReference>
<dbReference type="InterPro" id="IPR001054">
    <property type="entry name" value="A/G_cyclase"/>
</dbReference>
<evidence type="ECO:0000256" key="3">
    <source>
        <dbReference type="ARBA" id="ARBA00022741"/>
    </source>
</evidence>
<keyword evidence="5" id="KW-0472">Membrane</keyword>
<dbReference type="GO" id="GO:0004016">
    <property type="term" value="F:adenylate cyclase activity"/>
    <property type="evidence" value="ECO:0007669"/>
    <property type="project" value="TreeGrafter"/>
</dbReference>
<feature type="non-terminal residue" evidence="9">
    <location>
        <position position="278"/>
    </location>
</feature>
<feature type="domain" description="Guanylate cyclase" evidence="8">
    <location>
        <begin position="61"/>
        <end position="206"/>
    </location>
</feature>
<keyword evidence="10" id="KW-1185">Reference proteome</keyword>
<sequence>MALTAAQMTMLEAMFPRHIMEQIASHGATSNLTEKASGGNGWQNVATMDLSKLATHHECVTIMFTDIVGFTAFSKECTPGQVMSFLNELFSKMDGLLDKHNVYKVETAGDCYIICGGLLDEDEDGFKTVASGSPTRVAKIKAARRALNFAVEMMRVASTVMMPNTGKPVVLRAGLHSGPVVSGLVGSRLPKFSLFGDTMNTASRMESTSVPGRIQVSQATYELLRDPRPSRWQPTGGVQVKGKGLMHTYLMAEEVTRMRRTSTAGAPPDTLPTGSAAL</sequence>
<evidence type="ECO:0000256" key="5">
    <source>
        <dbReference type="ARBA" id="ARBA00023136"/>
    </source>
</evidence>
<dbReference type="GO" id="GO:0007168">
    <property type="term" value="P:receptor guanylyl cyclase signaling pathway"/>
    <property type="evidence" value="ECO:0007669"/>
    <property type="project" value="TreeGrafter"/>
</dbReference>
<dbReference type="PANTHER" id="PTHR11920:SF335">
    <property type="entry name" value="GUANYLATE CYCLASE"/>
    <property type="match status" value="1"/>
</dbReference>
<name>A0A6A0A541_HAELA</name>
<dbReference type="GO" id="GO:0005886">
    <property type="term" value="C:plasma membrane"/>
    <property type="evidence" value="ECO:0007669"/>
    <property type="project" value="TreeGrafter"/>
</dbReference>
<dbReference type="Pfam" id="PF00211">
    <property type="entry name" value="Guanylate_cyc"/>
    <property type="match status" value="1"/>
</dbReference>
<dbReference type="GO" id="GO:0000166">
    <property type="term" value="F:nucleotide binding"/>
    <property type="evidence" value="ECO:0007669"/>
    <property type="project" value="UniProtKB-KW"/>
</dbReference>
<proteinExistence type="predicted"/>
<evidence type="ECO:0000256" key="2">
    <source>
        <dbReference type="ARBA" id="ARBA00022692"/>
    </source>
</evidence>
<evidence type="ECO:0000256" key="4">
    <source>
        <dbReference type="ARBA" id="ARBA00022989"/>
    </source>
</evidence>
<evidence type="ECO:0000259" key="8">
    <source>
        <dbReference type="PROSITE" id="PS50125"/>
    </source>
</evidence>
<keyword evidence="6" id="KW-0456">Lyase</keyword>
<evidence type="ECO:0000313" key="10">
    <source>
        <dbReference type="Proteomes" id="UP000485058"/>
    </source>
</evidence>
<protein>
    <submittedName>
        <fullName evidence="9">Guanylate cyclase domain-containing protein</fullName>
    </submittedName>
</protein>
<evidence type="ECO:0000256" key="1">
    <source>
        <dbReference type="ARBA" id="ARBA00004370"/>
    </source>
</evidence>
<comment type="caution">
    <text evidence="9">The sequence shown here is derived from an EMBL/GenBank/DDBJ whole genome shotgun (WGS) entry which is preliminary data.</text>
</comment>
<evidence type="ECO:0000256" key="7">
    <source>
        <dbReference type="SAM" id="MobiDB-lite"/>
    </source>
</evidence>
<dbReference type="GO" id="GO:0001653">
    <property type="term" value="F:peptide receptor activity"/>
    <property type="evidence" value="ECO:0007669"/>
    <property type="project" value="TreeGrafter"/>
</dbReference>
<dbReference type="InterPro" id="IPR029787">
    <property type="entry name" value="Nucleotide_cyclase"/>
</dbReference>
<dbReference type="GO" id="GO:0035556">
    <property type="term" value="P:intracellular signal transduction"/>
    <property type="evidence" value="ECO:0007669"/>
    <property type="project" value="InterPro"/>
</dbReference>
<organism evidence="9 10">
    <name type="scientific">Haematococcus lacustris</name>
    <name type="common">Green alga</name>
    <name type="synonym">Haematococcus pluvialis</name>
    <dbReference type="NCBI Taxonomy" id="44745"/>
    <lineage>
        <taxon>Eukaryota</taxon>
        <taxon>Viridiplantae</taxon>
        <taxon>Chlorophyta</taxon>
        <taxon>core chlorophytes</taxon>
        <taxon>Chlorophyceae</taxon>
        <taxon>CS clade</taxon>
        <taxon>Chlamydomonadales</taxon>
        <taxon>Haematococcaceae</taxon>
        <taxon>Haematococcus</taxon>
    </lineage>
</organism>
<dbReference type="EMBL" id="BLLF01003446">
    <property type="protein sequence ID" value="GFH27362.1"/>
    <property type="molecule type" value="Genomic_DNA"/>
</dbReference>
<dbReference type="AlphaFoldDB" id="A0A6A0A541"/>
<dbReference type="GO" id="GO:0004383">
    <property type="term" value="F:guanylate cyclase activity"/>
    <property type="evidence" value="ECO:0007669"/>
    <property type="project" value="TreeGrafter"/>
</dbReference>
<evidence type="ECO:0000256" key="6">
    <source>
        <dbReference type="ARBA" id="ARBA00023239"/>
    </source>
</evidence>
<gene>
    <name evidence="9" type="ORF">HaLaN_25669</name>
</gene>
<keyword evidence="4" id="KW-1133">Transmembrane helix</keyword>
<keyword evidence="3" id="KW-0547">Nucleotide-binding</keyword>
<evidence type="ECO:0000313" key="9">
    <source>
        <dbReference type="EMBL" id="GFH27362.1"/>
    </source>
</evidence>
<dbReference type="PANTHER" id="PTHR11920">
    <property type="entry name" value="GUANYLYL CYCLASE"/>
    <property type="match status" value="1"/>
</dbReference>
<dbReference type="InterPro" id="IPR050401">
    <property type="entry name" value="Cyclic_nucleotide_synthase"/>
</dbReference>
<reference evidence="9 10" key="1">
    <citation type="submission" date="2020-02" db="EMBL/GenBank/DDBJ databases">
        <title>Draft genome sequence of Haematococcus lacustris strain NIES-144.</title>
        <authorList>
            <person name="Morimoto D."/>
            <person name="Nakagawa S."/>
            <person name="Yoshida T."/>
            <person name="Sawayama S."/>
        </authorList>
    </citation>
    <scope>NUCLEOTIDE SEQUENCE [LARGE SCALE GENOMIC DNA]</scope>
    <source>
        <strain evidence="9 10">NIES-144</strain>
    </source>
</reference>
<feature type="region of interest" description="Disordered" evidence="7">
    <location>
        <begin position="259"/>
        <end position="278"/>
    </location>
</feature>
<dbReference type="Gene3D" id="3.30.70.1230">
    <property type="entry name" value="Nucleotide cyclase"/>
    <property type="match status" value="1"/>
</dbReference>
<comment type="subcellular location">
    <subcellularLocation>
        <location evidence="1">Membrane</location>
    </subcellularLocation>
</comment>
<dbReference type="CDD" id="cd07302">
    <property type="entry name" value="CHD"/>
    <property type="match status" value="1"/>
</dbReference>